<feature type="transmembrane region" description="Helical" evidence="1">
    <location>
        <begin position="184"/>
        <end position="203"/>
    </location>
</feature>
<feature type="transmembrane region" description="Helical" evidence="1">
    <location>
        <begin position="445"/>
        <end position="464"/>
    </location>
</feature>
<feature type="transmembrane region" description="Helical" evidence="1">
    <location>
        <begin position="559"/>
        <end position="578"/>
    </location>
</feature>
<protein>
    <submittedName>
        <fullName evidence="2">Uncharacterized protein</fullName>
    </submittedName>
</protein>
<organism evidence="2 3">
    <name type="scientific">Mycolicibacterium frederiksbergense</name>
    <dbReference type="NCBI Taxonomy" id="117567"/>
    <lineage>
        <taxon>Bacteria</taxon>
        <taxon>Bacillati</taxon>
        <taxon>Actinomycetota</taxon>
        <taxon>Actinomycetes</taxon>
        <taxon>Mycobacteriales</taxon>
        <taxon>Mycobacteriaceae</taxon>
        <taxon>Mycolicibacterium</taxon>
    </lineage>
</organism>
<evidence type="ECO:0000256" key="1">
    <source>
        <dbReference type="SAM" id="Phobius"/>
    </source>
</evidence>
<feature type="transmembrane region" description="Helical" evidence="1">
    <location>
        <begin position="476"/>
        <end position="494"/>
    </location>
</feature>
<feature type="transmembrane region" description="Helical" evidence="1">
    <location>
        <begin position="275"/>
        <end position="296"/>
    </location>
</feature>
<evidence type="ECO:0000313" key="2">
    <source>
        <dbReference type="EMBL" id="MDH6198217.1"/>
    </source>
</evidence>
<feature type="transmembrane region" description="Helical" evidence="1">
    <location>
        <begin position="344"/>
        <end position="366"/>
    </location>
</feature>
<gene>
    <name evidence="2" type="ORF">M2272_004876</name>
</gene>
<accession>A0ABT6L5J8</accession>
<evidence type="ECO:0000313" key="3">
    <source>
        <dbReference type="Proteomes" id="UP001160130"/>
    </source>
</evidence>
<comment type="caution">
    <text evidence="2">The sequence shown here is derived from an EMBL/GenBank/DDBJ whole genome shotgun (WGS) entry which is preliminary data.</text>
</comment>
<proteinExistence type="predicted"/>
<name>A0ABT6L5J8_9MYCO</name>
<keyword evidence="3" id="KW-1185">Reference proteome</keyword>
<feature type="transmembrane region" description="Helical" evidence="1">
    <location>
        <begin position="412"/>
        <end position="433"/>
    </location>
</feature>
<feature type="transmembrane region" description="Helical" evidence="1">
    <location>
        <begin position="55"/>
        <end position="76"/>
    </location>
</feature>
<feature type="transmembrane region" description="Helical" evidence="1">
    <location>
        <begin position="233"/>
        <end position="254"/>
    </location>
</feature>
<feature type="transmembrane region" description="Helical" evidence="1">
    <location>
        <begin position="529"/>
        <end position="553"/>
    </location>
</feature>
<keyword evidence="1" id="KW-1133">Transmembrane helix</keyword>
<dbReference type="EMBL" id="JARXVE010000009">
    <property type="protein sequence ID" value="MDH6198217.1"/>
    <property type="molecule type" value="Genomic_DNA"/>
</dbReference>
<feature type="transmembrane region" description="Helical" evidence="1">
    <location>
        <begin position="378"/>
        <end position="400"/>
    </location>
</feature>
<keyword evidence="1" id="KW-0812">Transmembrane</keyword>
<reference evidence="2 3" key="1">
    <citation type="submission" date="2023-04" db="EMBL/GenBank/DDBJ databases">
        <title>Forest soil microbial communities from Buena Vista Peninsula, Colon Province, Panama.</title>
        <authorList>
            <person name="Bouskill N."/>
        </authorList>
    </citation>
    <scope>NUCLEOTIDE SEQUENCE [LARGE SCALE GENOMIC DNA]</scope>
    <source>
        <strain evidence="2 3">AC80</strain>
    </source>
</reference>
<feature type="transmembrane region" description="Helical" evidence="1">
    <location>
        <begin position="302"/>
        <end position="324"/>
    </location>
</feature>
<dbReference type="Proteomes" id="UP001160130">
    <property type="component" value="Unassembled WGS sequence"/>
</dbReference>
<feature type="transmembrane region" description="Helical" evidence="1">
    <location>
        <begin position="154"/>
        <end position="172"/>
    </location>
</feature>
<feature type="transmembrane region" description="Helical" evidence="1">
    <location>
        <begin position="500"/>
        <end position="517"/>
    </location>
</feature>
<sequence length="595" mass="62224">MGDPGFVPGVAIGPFGNNAAVKQTPEQQLVQRLWDEARRRPTHLRPGGLPPALRVLAILSWIGAAIMLAFGFIPGLFAPEEHSLFDGELVFRYSPIWPLLCGIAVGSGVAAVGYIYTATGENAPRHHAALAWCAGAATPLIPILVLAIDRSWQAIPAAASWLAAAILVTTYLHVRRRPIGPWPAVLLTCLVAAPWIPAVYANIKFGLALNADVPADPNDLLTMLIANVPTQTYVPGISLAFVAAMATGGVALAAQSRSAVAHNVSRHRAGWGFTAVLCAIAVGIIVLEVSGVAGISSGFLEGYWALGDLGTWPHAIIVAAAIAYGTQRSFRSPLSQRGDVATTLAIGVAALSNQIVIALVVIANLFADAITGPREDSIALPTEAGFLISWIAIGTLVPIAVRERWRGTVGQLVARVGLLFLVPVYIGVMFHSLGFDWPVVFWAKPSQVVICLTVIGCAATLFGLAGRPTPVSAEMANRLVLIPLLIVVGTSWLPNVIATPLTPIIAVTAALFALLWAMPPDSGNAHTGVVLTVSAQLLLVAAAAGVVTLYSDFSADDPTLALLLFAVPLSALLCAKVGTSENNTELASDAPQNRQ</sequence>
<feature type="transmembrane region" description="Helical" evidence="1">
    <location>
        <begin position="96"/>
        <end position="117"/>
    </location>
</feature>
<keyword evidence="1" id="KW-0472">Membrane</keyword>
<feature type="transmembrane region" description="Helical" evidence="1">
    <location>
        <begin position="129"/>
        <end position="148"/>
    </location>
</feature>